<feature type="region of interest" description="Disordered" evidence="1">
    <location>
        <begin position="212"/>
        <end position="245"/>
    </location>
</feature>
<evidence type="ECO:0000313" key="3">
    <source>
        <dbReference type="EMBL" id="AXG06665.1"/>
    </source>
</evidence>
<evidence type="ECO:0000256" key="1">
    <source>
        <dbReference type="SAM" id="MobiDB-lite"/>
    </source>
</evidence>
<dbReference type="InterPro" id="IPR029052">
    <property type="entry name" value="Metallo-depent_PP-like"/>
</dbReference>
<sequence>MPPDCILHGRTAFLPTASTLVVADLHAGRTHPEERRSSPATNAGILLNERRDLLDRLSAAVAATDPETVVFAGDLCHRFGAPSERTAGTVRALAGAVRAAGARPVAIAGNHDVGLGGVWPGPVHDAYRLADDTLVCHGHEAPDEPAERYVCGHLHPAIEIEGRKRDCFLYDPAGYRDRPTLVLPAFSTFAAGLRIERREAVDSPLVPDLDAVRPGVVDGPRATESRSAADDDGAEGTGTGETLWFPPLADLRPYLRR</sequence>
<evidence type="ECO:0000259" key="2">
    <source>
        <dbReference type="Pfam" id="PF00149"/>
    </source>
</evidence>
<evidence type="ECO:0000313" key="4">
    <source>
        <dbReference type="Proteomes" id="UP000253273"/>
    </source>
</evidence>
<proteinExistence type="predicted"/>
<dbReference type="OrthoDB" id="18264at2157"/>
<dbReference type="Pfam" id="PF00149">
    <property type="entry name" value="Metallophos"/>
    <property type="match status" value="1"/>
</dbReference>
<dbReference type="GeneID" id="37283642"/>
<feature type="domain" description="Calcineurin-like phosphoesterase" evidence="2">
    <location>
        <begin position="19"/>
        <end position="139"/>
    </location>
</feature>
<name>A0A345E393_9EURY</name>
<dbReference type="AlphaFoldDB" id="A0A345E393"/>
<protein>
    <submittedName>
        <fullName evidence="3">Metallophosphoesterase</fullName>
    </submittedName>
</protein>
<dbReference type="PANTHER" id="PTHR39323:SF1">
    <property type="entry name" value="BLR1149 PROTEIN"/>
    <property type="match status" value="1"/>
</dbReference>
<dbReference type="Gene3D" id="3.60.21.10">
    <property type="match status" value="1"/>
</dbReference>
<keyword evidence="4" id="KW-1185">Reference proteome</keyword>
<gene>
    <name evidence="3" type="ORF">DU500_09615</name>
</gene>
<dbReference type="Proteomes" id="UP000253273">
    <property type="component" value="Chromosome"/>
</dbReference>
<dbReference type="PANTHER" id="PTHR39323">
    <property type="entry name" value="BLR1149 PROTEIN"/>
    <property type="match status" value="1"/>
</dbReference>
<dbReference type="GO" id="GO:0016787">
    <property type="term" value="F:hydrolase activity"/>
    <property type="evidence" value="ECO:0007669"/>
    <property type="project" value="InterPro"/>
</dbReference>
<dbReference type="KEGG" id="haj:DU500_09615"/>
<organism evidence="3 4">
    <name type="scientific">Haloplanus rubicundus</name>
    <dbReference type="NCBI Taxonomy" id="1547898"/>
    <lineage>
        <taxon>Archaea</taxon>
        <taxon>Methanobacteriati</taxon>
        <taxon>Methanobacteriota</taxon>
        <taxon>Stenosarchaea group</taxon>
        <taxon>Halobacteria</taxon>
        <taxon>Halobacteriales</taxon>
        <taxon>Haloferacaceae</taxon>
        <taxon>Haloplanus</taxon>
    </lineage>
</organism>
<dbReference type="EMBL" id="CP031150">
    <property type="protein sequence ID" value="AXG06665.1"/>
    <property type="molecule type" value="Genomic_DNA"/>
</dbReference>
<dbReference type="SUPFAM" id="SSF56300">
    <property type="entry name" value="Metallo-dependent phosphatases"/>
    <property type="match status" value="1"/>
</dbReference>
<dbReference type="InterPro" id="IPR004843">
    <property type="entry name" value="Calcineurin-like_PHP"/>
</dbReference>
<accession>A0A345E393</accession>
<dbReference type="RefSeq" id="WP_114585803.1">
    <property type="nucleotide sequence ID" value="NZ_CP031150.1"/>
</dbReference>
<reference evidence="3 4" key="1">
    <citation type="submission" date="2018-07" db="EMBL/GenBank/DDBJ databases">
        <title>Genome sequences of Haloplanus sp. CBA1113.</title>
        <authorList>
            <person name="Kim Y.B."/>
            <person name="Roh S.W."/>
        </authorList>
    </citation>
    <scope>NUCLEOTIDE SEQUENCE [LARGE SCALE GENOMIC DNA]</scope>
    <source>
        <strain evidence="3 4">CBA1113</strain>
    </source>
</reference>